<dbReference type="Pfam" id="PF08022">
    <property type="entry name" value="FAD_binding_8"/>
    <property type="match status" value="1"/>
</dbReference>
<dbReference type="AlphaFoldDB" id="A0A1U7LLM4"/>
<dbReference type="Gene3D" id="3.40.50.80">
    <property type="entry name" value="Nucleotide-binding domain of ferredoxin-NADP reductase (FNR) module"/>
    <property type="match status" value="1"/>
</dbReference>
<evidence type="ECO:0000256" key="5">
    <source>
        <dbReference type="ARBA" id="ARBA00022475"/>
    </source>
</evidence>
<dbReference type="InterPro" id="IPR051410">
    <property type="entry name" value="Ferric/Cupric_Reductase"/>
</dbReference>
<dbReference type="GO" id="GO:0005886">
    <property type="term" value="C:plasma membrane"/>
    <property type="evidence" value="ECO:0007669"/>
    <property type="project" value="UniProtKB-SubCell"/>
</dbReference>
<evidence type="ECO:0000256" key="4">
    <source>
        <dbReference type="ARBA" id="ARBA00022448"/>
    </source>
</evidence>
<comment type="subcellular location">
    <subcellularLocation>
        <location evidence="1">Cell membrane</location>
        <topology evidence="1">Multi-pass membrane protein</topology>
    </subcellularLocation>
</comment>
<keyword evidence="5" id="KW-1003">Cell membrane</keyword>
<keyword evidence="7" id="KW-0560">Oxidoreductase</keyword>
<reference evidence="10 11" key="1">
    <citation type="submission" date="2016-04" db="EMBL/GenBank/DDBJ databases">
        <title>Evolutionary innovation and constraint leading to complex multicellularity in the Ascomycota.</title>
        <authorList>
            <person name="Cisse O."/>
            <person name="Nguyen A."/>
            <person name="Hewitt D.A."/>
            <person name="Jedd G."/>
            <person name="Stajich J.E."/>
        </authorList>
    </citation>
    <scope>NUCLEOTIDE SEQUENCE [LARGE SCALE GENOMIC DNA]</scope>
    <source>
        <strain evidence="10 11">DAH-3</strain>
    </source>
</reference>
<dbReference type="Pfam" id="PF08030">
    <property type="entry name" value="NAD_binding_6"/>
    <property type="match status" value="1"/>
</dbReference>
<name>A0A1U7LLM4_NEOID</name>
<comment type="caution">
    <text evidence="10">The sequence shown here is derived from an EMBL/GenBank/DDBJ whole genome shotgun (WGS) entry which is preliminary data.</text>
</comment>
<keyword evidence="5" id="KW-0472">Membrane</keyword>
<evidence type="ECO:0000256" key="7">
    <source>
        <dbReference type="ARBA" id="ARBA00023002"/>
    </source>
</evidence>
<organism evidence="10 11">
    <name type="scientific">Neolecta irregularis (strain DAH-3)</name>
    <dbReference type="NCBI Taxonomy" id="1198029"/>
    <lineage>
        <taxon>Eukaryota</taxon>
        <taxon>Fungi</taxon>
        <taxon>Dikarya</taxon>
        <taxon>Ascomycota</taxon>
        <taxon>Taphrinomycotina</taxon>
        <taxon>Neolectales</taxon>
        <taxon>Neolectaceae</taxon>
        <taxon>Neolecta</taxon>
    </lineage>
</organism>
<evidence type="ECO:0000256" key="6">
    <source>
        <dbReference type="ARBA" id="ARBA00022982"/>
    </source>
</evidence>
<keyword evidence="6" id="KW-0249">Electron transport</keyword>
<dbReference type="CDD" id="cd06186">
    <property type="entry name" value="NOX_Duox_like_FAD_NADP"/>
    <property type="match status" value="1"/>
</dbReference>
<dbReference type="PANTHER" id="PTHR32361">
    <property type="entry name" value="FERRIC/CUPRIC REDUCTASE TRANSMEMBRANE COMPONENT"/>
    <property type="match status" value="1"/>
</dbReference>
<dbReference type="OrthoDB" id="10006946at2759"/>
<evidence type="ECO:0000256" key="8">
    <source>
        <dbReference type="ARBA" id="ARBA00048483"/>
    </source>
</evidence>
<protein>
    <recommendedName>
        <fullName evidence="3">ferric-chelate reductase (NADPH)</fullName>
        <ecNumber evidence="3">1.16.1.9</ecNumber>
    </recommendedName>
</protein>
<dbReference type="InterPro" id="IPR017927">
    <property type="entry name" value="FAD-bd_FR_type"/>
</dbReference>
<proteinExistence type="inferred from homology"/>
<dbReference type="EMBL" id="LXFE01001500">
    <property type="protein sequence ID" value="OLL23560.1"/>
    <property type="molecule type" value="Genomic_DNA"/>
</dbReference>
<dbReference type="PROSITE" id="PS51384">
    <property type="entry name" value="FAD_FR"/>
    <property type="match status" value="1"/>
</dbReference>
<accession>A0A1U7LLM4</accession>
<dbReference type="GO" id="GO:0015677">
    <property type="term" value="P:copper ion import"/>
    <property type="evidence" value="ECO:0007669"/>
    <property type="project" value="TreeGrafter"/>
</dbReference>
<dbReference type="GO" id="GO:0052851">
    <property type="term" value="F:ferric-chelate reductase (NADPH) activity"/>
    <property type="evidence" value="ECO:0007669"/>
    <property type="project" value="UniProtKB-EC"/>
</dbReference>
<dbReference type="STRING" id="1198029.A0A1U7LLM4"/>
<gene>
    <name evidence="10" type="ORF">NEOLI_005068</name>
</gene>
<keyword evidence="10" id="KW-0812">Transmembrane</keyword>
<dbReference type="InterPro" id="IPR017938">
    <property type="entry name" value="Riboflavin_synthase-like_b-brl"/>
</dbReference>
<sequence>MPGGTIKVDVSIKQWWKTGQHALISIPSISFGQSHPYTIAAQSAEPMRFFVRDIGPGGFSSKLNQSTSSKAYTVLIQGPYGAIPRLDRYDEIIFVAGGAGATWTVPLMKEFIARSKCDEKGIVKGTFIWSVRSEDCLSWFSNELIEAVYAGVDIRLFNTRQSKNGTGKTGHTPKSRFTVYQGRPNIRLLLTDVLSKVKSTSVAVVVCGPSKMVNDSRFAVSESLLETAIPIGLFIEEF</sequence>
<evidence type="ECO:0000256" key="1">
    <source>
        <dbReference type="ARBA" id="ARBA00004651"/>
    </source>
</evidence>
<dbReference type="SUPFAM" id="SSF63380">
    <property type="entry name" value="Riboflavin synthase domain-like"/>
    <property type="match status" value="1"/>
</dbReference>
<dbReference type="GO" id="GO:0006879">
    <property type="term" value="P:intracellular iron ion homeostasis"/>
    <property type="evidence" value="ECO:0007669"/>
    <property type="project" value="TreeGrafter"/>
</dbReference>
<dbReference type="GO" id="GO:0006826">
    <property type="term" value="P:iron ion transport"/>
    <property type="evidence" value="ECO:0007669"/>
    <property type="project" value="TreeGrafter"/>
</dbReference>
<evidence type="ECO:0000313" key="11">
    <source>
        <dbReference type="Proteomes" id="UP000186594"/>
    </source>
</evidence>
<evidence type="ECO:0000256" key="2">
    <source>
        <dbReference type="ARBA" id="ARBA00006278"/>
    </source>
</evidence>
<dbReference type="Proteomes" id="UP000186594">
    <property type="component" value="Unassembled WGS sequence"/>
</dbReference>
<dbReference type="SUPFAM" id="SSF52343">
    <property type="entry name" value="Ferredoxin reductase-like, C-terminal NADP-linked domain"/>
    <property type="match status" value="1"/>
</dbReference>
<dbReference type="InterPro" id="IPR013121">
    <property type="entry name" value="Fe_red_NAD-bd_6"/>
</dbReference>
<keyword evidence="11" id="KW-1185">Reference proteome</keyword>
<evidence type="ECO:0000256" key="3">
    <source>
        <dbReference type="ARBA" id="ARBA00012668"/>
    </source>
</evidence>
<dbReference type="EC" id="1.16.1.9" evidence="3"/>
<evidence type="ECO:0000313" key="10">
    <source>
        <dbReference type="EMBL" id="OLL23560.1"/>
    </source>
</evidence>
<dbReference type="PANTHER" id="PTHR32361:SF9">
    <property type="entry name" value="FERRIC REDUCTASE TRANSMEMBRANE COMPONENT 3-RELATED"/>
    <property type="match status" value="1"/>
</dbReference>
<dbReference type="InterPro" id="IPR039261">
    <property type="entry name" value="FNR_nucleotide-bd"/>
</dbReference>
<keyword evidence="4" id="KW-0813">Transport</keyword>
<dbReference type="InterPro" id="IPR013112">
    <property type="entry name" value="FAD-bd_8"/>
</dbReference>
<comment type="catalytic activity">
    <reaction evidence="8">
        <text>2 a Fe(II)-siderophore + NADP(+) + H(+) = 2 a Fe(III)-siderophore + NADPH</text>
        <dbReference type="Rhea" id="RHEA:28795"/>
        <dbReference type="Rhea" id="RHEA-COMP:11342"/>
        <dbReference type="Rhea" id="RHEA-COMP:11344"/>
        <dbReference type="ChEBI" id="CHEBI:15378"/>
        <dbReference type="ChEBI" id="CHEBI:29033"/>
        <dbReference type="ChEBI" id="CHEBI:29034"/>
        <dbReference type="ChEBI" id="CHEBI:57783"/>
        <dbReference type="ChEBI" id="CHEBI:58349"/>
        <dbReference type="EC" id="1.16.1.9"/>
    </reaction>
</comment>
<dbReference type="OMA" id="PQVYIRI"/>
<evidence type="ECO:0000259" key="9">
    <source>
        <dbReference type="PROSITE" id="PS51384"/>
    </source>
</evidence>
<feature type="domain" description="FAD-binding FR-type" evidence="9">
    <location>
        <begin position="1"/>
        <end position="86"/>
    </location>
</feature>
<dbReference type="Gene3D" id="2.40.30.10">
    <property type="entry name" value="Translation factors"/>
    <property type="match status" value="1"/>
</dbReference>
<comment type="similarity">
    <text evidence="2">Belongs to the ferric reductase (FRE) family.</text>
</comment>